<organism evidence="7 8">
    <name type="scientific">Physocladia obscura</name>
    <dbReference type="NCBI Taxonomy" id="109957"/>
    <lineage>
        <taxon>Eukaryota</taxon>
        <taxon>Fungi</taxon>
        <taxon>Fungi incertae sedis</taxon>
        <taxon>Chytridiomycota</taxon>
        <taxon>Chytridiomycota incertae sedis</taxon>
        <taxon>Chytridiomycetes</taxon>
        <taxon>Chytridiales</taxon>
        <taxon>Chytriomycetaceae</taxon>
        <taxon>Physocladia</taxon>
    </lineage>
</organism>
<evidence type="ECO:0008006" key="9">
    <source>
        <dbReference type="Google" id="ProtNLM"/>
    </source>
</evidence>
<dbReference type="GO" id="GO:0022857">
    <property type="term" value="F:transmembrane transporter activity"/>
    <property type="evidence" value="ECO:0007669"/>
    <property type="project" value="TreeGrafter"/>
</dbReference>
<dbReference type="PANTHER" id="PTHR23501">
    <property type="entry name" value="MAJOR FACILITATOR SUPERFAMILY"/>
    <property type="match status" value="1"/>
</dbReference>
<name>A0AAD5T813_9FUNG</name>
<keyword evidence="5 6" id="KW-0472">Membrane</keyword>
<feature type="transmembrane region" description="Helical" evidence="6">
    <location>
        <begin position="351"/>
        <end position="373"/>
    </location>
</feature>
<feature type="transmembrane region" description="Helical" evidence="6">
    <location>
        <begin position="16"/>
        <end position="35"/>
    </location>
</feature>
<reference evidence="7" key="1">
    <citation type="submission" date="2020-05" db="EMBL/GenBank/DDBJ databases">
        <title>Phylogenomic resolution of chytrid fungi.</title>
        <authorList>
            <person name="Stajich J.E."/>
            <person name="Amses K."/>
            <person name="Simmons R."/>
            <person name="Seto K."/>
            <person name="Myers J."/>
            <person name="Bonds A."/>
            <person name="Quandt C.A."/>
            <person name="Barry K."/>
            <person name="Liu P."/>
            <person name="Grigoriev I."/>
            <person name="Longcore J.E."/>
            <person name="James T.Y."/>
        </authorList>
    </citation>
    <scope>NUCLEOTIDE SEQUENCE</scope>
    <source>
        <strain evidence="7">JEL0513</strain>
    </source>
</reference>
<keyword evidence="2" id="KW-0813">Transport</keyword>
<protein>
    <recommendedName>
        <fullName evidence="9">Major facilitator superfamily (MFS) profile domain-containing protein</fullName>
    </recommendedName>
</protein>
<dbReference type="PANTHER" id="PTHR23501:SF191">
    <property type="entry name" value="VACUOLAR BASIC AMINO ACID TRANSPORTER 4"/>
    <property type="match status" value="1"/>
</dbReference>
<feature type="transmembrane region" description="Helical" evidence="6">
    <location>
        <begin position="82"/>
        <end position="104"/>
    </location>
</feature>
<dbReference type="GO" id="GO:0005886">
    <property type="term" value="C:plasma membrane"/>
    <property type="evidence" value="ECO:0007669"/>
    <property type="project" value="TreeGrafter"/>
</dbReference>
<dbReference type="EMBL" id="JADGJH010000288">
    <property type="protein sequence ID" value="KAJ3131604.1"/>
    <property type="molecule type" value="Genomic_DNA"/>
</dbReference>
<dbReference type="GO" id="GO:0012505">
    <property type="term" value="C:endomembrane system"/>
    <property type="evidence" value="ECO:0007669"/>
    <property type="project" value="UniProtKB-SubCell"/>
</dbReference>
<evidence type="ECO:0000313" key="8">
    <source>
        <dbReference type="Proteomes" id="UP001211907"/>
    </source>
</evidence>
<evidence type="ECO:0000313" key="7">
    <source>
        <dbReference type="EMBL" id="KAJ3131604.1"/>
    </source>
</evidence>
<feature type="transmembrane region" description="Helical" evidence="6">
    <location>
        <begin position="42"/>
        <end position="62"/>
    </location>
</feature>
<evidence type="ECO:0000256" key="1">
    <source>
        <dbReference type="ARBA" id="ARBA00004127"/>
    </source>
</evidence>
<sequence length="385" mass="41490">MLLAYSNFFDILGPRFALILALGIYDVGSLICGLAQSMQMLILGRIVSGLGGGGIISMYFLITPNIISFQDDILMYYETGSIFGGFTGWILGISAIAVPSLGAVDDVHCRLVRHGVTSGGAMHTSQRNTARGEHKFAVEVAASDITVYYDSAADILFFQFNFNDSSLLAGVFIIPMLVGLFCAVVLAKWYISKYAILIGGLVLISLMDDQSSVTERIGNMFVFGFGGGIGAFARTKSAEGVLQPRTSKKLSALALGFVMLGSKKHSAISIAMTGTIVKNEILKSIDTLSPVYTDAVKILALQNITVDVVDIFVTINSFDIASLNAVQSGNNTLVEIFDTARMNVLVMFNSSFRIAFLWLIPFPVVMMLAAPWIPQETDSDSDITT</sequence>
<dbReference type="Gene3D" id="1.20.1720.10">
    <property type="entry name" value="Multidrug resistance protein D"/>
    <property type="match status" value="1"/>
</dbReference>
<keyword evidence="4 6" id="KW-1133">Transmembrane helix</keyword>
<evidence type="ECO:0000256" key="4">
    <source>
        <dbReference type="ARBA" id="ARBA00022989"/>
    </source>
</evidence>
<dbReference type="InterPro" id="IPR036259">
    <property type="entry name" value="MFS_trans_sf"/>
</dbReference>
<evidence type="ECO:0000256" key="2">
    <source>
        <dbReference type="ARBA" id="ARBA00022448"/>
    </source>
</evidence>
<feature type="transmembrane region" description="Helical" evidence="6">
    <location>
        <begin position="217"/>
        <end position="235"/>
    </location>
</feature>
<feature type="transmembrane region" description="Helical" evidence="6">
    <location>
        <begin position="167"/>
        <end position="191"/>
    </location>
</feature>
<dbReference type="Proteomes" id="UP001211907">
    <property type="component" value="Unassembled WGS sequence"/>
</dbReference>
<evidence type="ECO:0000256" key="6">
    <source>
        <dbReference type="SAM" id="Phobius"/>
    </source>
</evidence>
<proteinExistence type="predicted"/>
<keyword evidence="8" id="KW-1185">Reference proteome</keyword>
<gene>
    <name evidence="7" type="ORF">HK100_006192</name>
</gene>
<comment type="subcellular location">
    <subcellularLocation>
        <location evidence="1">Endomembrane system</location>
        <topology evidence="1">Multi-pass membrane protein</topology>
    </subcellularLocation>
</comment>
<comment type="caution">
    <text evidence="7">The sequence shown here is derived from an EMBL/GenBank/DDBJ whole genome shotgun (WGS) entry which is preliminary data.</text>
</comment>
<evidence type="ECO:0000256" key="3">
    <source>
        <dbReference type="ARBA" id="ARBA00022692"/>
    </source>
</evidence>
<evidence type="ECO:0000256" key="5">
    <source>
        <dbReference type="ARBA" id="ARBA00023136"/>
    </source>
</evidence>
<keyword evidence="3 6" id="KW-0812">Transmembrane</keyword>
<dbReference type="AlphaFoldDB" id="A0AAD5T813"/>
<dbReference type="SUPFAM" id="SSF103473">
    <property type="entry name" value="MFS general substrate transporter"/>
    <property type="match status" value="1"/>
</dbReference>
<accession>A0AAD5T813</accession>